<sequence>MKDNRQTYFDMLVNVCAILILFFGVVFVRIIRWLRRGNSKRACVVVLGDIGRSPRMQYHSLSLADAGYEVSLIGYEGSIPHPDVVSCGKIQRYHLKEPPEILSKLPRLAVYVVKVCWQSATLLLPLLRHDRPSHILLQNPPAIPSLLVCYIVSLLRNSHLVVDWHNYGYTILGLTLGPRNKLVQFSKWYEKFFGRFSAANICVTKAMRTDLKEKWNIEAVTMYDRPPVRFRETNLPDQHSLFLKLGKTYDVFRLKSVENPEVEQTTFTEQARATGLVSHRDHRPALLVSSTSWTEDEDFSLLLNALERYEEKCEEDDSLLPSIVCVITGKGPLKTHYEAVMRGKSWRHVSMCTPWLEAEDYPVLLGSADLGVCLHKSSSGLDLPMKVVDMFGCGLPVCAVGFNCLDELVKHERNGLVFDTEAQLAEQLQELLVGFPKKSAKLEKFRSNLKEFQETRWTDSWKKSVLPLFT</sequence>
<evidence type="ECO:0000256" key="1">
    <source>
        <dbReference type="ARBA" id="ARBA00004389"/>
    </source>
</evidence>
<dbReference type="EC" id="2.4.1.142" evidence="3"/>
<dbReference type="InterPro" id="IPR028098">
    <property type="entry name" value="Glyco_trans_4-like_N"/>
</dbReference>
<keyword evidence="11 20" id="KW-1133">Transmembrane helix</keyword>
<organism evidence="22 23">
    <name type="scientific">Ridgeia piscesae</name>
    <name type="common">Tubeworm</name>
    <dbReference type="NCBI Taxonomy" id="27915"/>
    <lineage>
        <taxon>Eukaryota</taxon>
        <taxon>Metazoa</taxon>
        <taxon>Spiralia</taxon>
        <taxon>Lophotrochozoa</taxon>
        <taxon>Annelida</taxon>
        <taxon>Polychaeta</taxon>
        <taxon>Sedentaria</taxon>
        <taxon>Canalipalpata</taxon>
        <taxon>Sabellida</taxon>
        <taxon>Siboglinidae</taxon>
        <taxon>Ridgeia</taxon>
    </lineage>
</organism>
<keyword evidence="9" id="KW-0256">Endoplasmic reticulum</keyword>
<dbReference type="AlphaFoldDB" id="A0AAD9NSM1"/>
<evidence type="ECO:0000256" key="5">
    <source>
        <dbReference type="ARBA" id="ARBA00022553"/>
    </source>
</evidence>
<evidence type="ECO:0000256" key="15">
    <source>
        <dbReference type="ARBA" id="ARBA00033088"/>
    </source>
</evidence>
<proteinExistence type="inferred from homology"/>
<evidence type="ECO:0000256" key="10">
    <source>
        <dbReference type="ARBA" id="ARBA00022968"/>
    </source>
</evidence>
<evidence type="ECO:0000256" key="13">
    <source>
        <dbReference type="ARBA" id="ARBA00031434"/>
    </source>
</evidence>
<evidence type="ECO:0000256" key="3">
    <source>
        <dbReference type="ARBA" id="ARBA00012611"/>
    </source>
</evidence>
<evidence type="ECO:0000256" key="8">
    <source>
        <dbReference type="ARBA" id="ARBA00022692"/>
    </source>
</evidence>
<evidence type="ECO:0000256" key="20">
    <source>
        <dbReference type="SAM" id="Phobius"/>
    </source>
</evidence>
<name>A0AAD9NSM1_RIDPI</name>
<comment type="function">
    <text evidence="17">Mannosyltransferase that operates in the biosynthetic pathway of dolichol-linked oligosaccharides, the glycan precursors employed in protein asparagine (N)-glycosylation. The assembly of dolichol-linked oligosaccharides begins on the cytosolic side of the endoplasmic reticulum membrane and finishes in its lumen. The sequential addition of sugars to dolichol pyrophosphate produces dolichol-linked oligosaccharides containing fourteen sugars, including two GlcNAcs, nine mannoses and three glucoses. Once assembled, the oligosaccharide is transferred from the lipid to nascent proteins by oligosaccharyltransferases. Catalyzes, on the cytoplasmic face of the endoplasmic reticulum, the addition of the first mannose residues to the dolichol-linked oligosaccharide chain, to produce Man1GlcNAc(2)-PP-dolichol core oligosaccharide. Man1GlcNAc(2)-PP-dolichol is a substrate for ALG2, the following enzyme in the biosynthetic pathway.</text>
</comment>
<evidence type="ECO:0000256" key="12">
    <source>
        <dbReference type="ARBA" id="ARBA00023136"/>
    </source>
</evidence>
<dbReference type="EMBL" id="JAODUO010000570">
    <property type="protein sequence ID" value="KAK2177939.1"/>
    <property type="molecule type" value="Genomic_DNA"/>
</dbReference>
<comment type="subcellular location">
    <subcellularLocation>
        <location evidence="1">Endoplasmic reticulum membrane</location>
        <topology evidence="1">Single-pass membrane protein</topology>
    </subcellularLocation>
</comment>
<evidence type="ECO:0000256" key="18">
    <source>
        <dbReference type="ARBA" id="ARBA00061237"/>
    </source>
</evidence>
<dbReference type="PANTHER" id="PTHR13036:SF0">
    <property type="entry name" value="CHITOBIOSYLDIPHOSPHODOLICHOL BETA-MANNOSYLTRANSFERASE"/>
    <property type="match status" value="1"/>
</dbReference>
<accession>A0AAD9NSM1</accession>
<protein>
    <recommendedName>
        <fullName evidence="4">Chitobiosyldiphosphodolichol beta-mannosyltransferase</fullName>
        <ecNumber evidence="3">2.4.1.142</ecNumber>
    </recommendedName>
    <alternativeName>
        <fullName evidence="19">Asparagine-linked glycosylation protein 1 homolog</fullName>
    </alternativeName>
    <alternativeName>
        <fullName evidence="14">Beta-1,4-mannosyltransferase</fullName>
    </alternativeName>
    <alternativeName>
        <fullName evidence="15">GDP-Man:GlcNAc2-PP-dolichol mannosyltransferase</fullName>
    </alternativeName>
    <alternativeName>
        <fullName evidence="13">GDP-mannose-dolichol diphosphochitobiose mannosyltransferase</fullName>
    </alternativeName>
</protein>
<evidence type="ECO:0000256" key="16">
    <source>
        <dbReference type="ARBA" id="ARBA00045071"/>
    </source>
</evidence>
<gene>
    <name evidence="22" type="ORF">NP493_569g01118</name>
</gene>
<keyword evidence="12 20" id="KW-0472">Membrane</keyword>
<dbReference type="FunFam" id="3.40.50.2000:FF:000096">
    <property type="entry name" value="ALG1, chitobiosyldiphosphodolichol beta-mannosyltransferase"/>
    <property type="match status" value="1"/>
</dbReference>
<comment type="caution">
    <text evidence="22">The sequence shown here is derived from an EMBL/GenBank/DDBJ whole genome shotgun (WGS) entry which is preliminary data.</text>
</comment>
<feature type="transmembrane region" description="Helical" evidence="20">
    <location>
        <begin position="12"/>
        <end position="31"/>
    </location>
</feature>
<keyword evidence="8 20" id="KW-0812">Transmembrane</keyword>
<dbReference type="InterPro" id="IPR026051">
    <property type="entry name" value="ALG1-like"/>
</dbReference>
<keyword evidence="23" id="KW-1185">Reference proteome</keyword>
<dbReference type="PANTHER" id="PTHR13036">
    <property type="entry name" value="BETA1,4 MANNOSYLTRANSFERASE"/>
    <property type="match status" value="1"/>
</dbReference>
<evidence type="ECO:0000259" key="21">
    <source>
        <dbReference type="Pfam" id="PF13579"/>
    </source>
</evidence>
<evidence type="ECO:0000256" key="2">
    <source>
        <dbReference type="ARBA" id="ARBA00004922"/>
    </source>
</evidence>
<dbReference type="Proteomes" id="UP001209878">
    <property type="component" value="Unassembled WGS sequence"/>
</dbReference>
<dbReference type="CDD" id="cd03816">
    <property type="entry name" value="GT33_ALG1-like"/>
    <property type="match status" value="1"/>
</dbReference>
<keyword evidence="6" id="KW-0328">Glycosyltransferase</keyword>
<evidence type="ECO:0000256" key="6">
    <source>
        <dbReference type="ARBA" id="ARBA00022676"/>
    </source>
</evidence>
<dbReference type="Pfam" id="PF13692">
    <property type="entry name" value="Glyco_trans_1_4"/>
    <property type="match status" value="1"/>
</dbReference>
<dbReference type="Gene3D" id="3.40.50.2000">
    <property type="entry name" value="Glycogen Phosphorylase B"/>
    <property type="match status" value="2"/>
</dbReference>
<comment type="pathway">
    <text evidence="2">Protein modification; protein glycosylation.</text>
</comment>
<keyword evidence="7" id="KW-0808">Transferase</keyword>
<evidence type="ECO:0000256" key="7">
    <source>
        <dbReference type="ARBA" id="ARBA00022679"/>
    </source>
</evidence>
<evidence type="ECO:0000313" key="22">
    <source>
        <dbReference type="EMBL" id="KAK2177939.1"/>
    </source>
</evidence>
<evidence type="ECO:0000256" key="11">
    <source>
        <dbReference type="ARBA" id="ARBA00022989"/>
    </source>
</evidence>
<reference evidence="22" key="1">
    <citation type="journal article" date="2023" name="Mol. Biol. Evol.">
        <title>Third-Generation Sequencing Reveals the Adaptive Role of the Epigenome in Three Deep-Sea Polychaetes.</title>
        <authorList>
            <person name="Perez M."/>
            <person name="Aroh O."/>
            <person name="Sun Y."/>
            <person name="Lan Y."/>
            <person name="Juniper S.K."/>
            <person name="Young C.R."/>
            <person name="Angers B."/>
            <person name="Qian P.Y."/>
        </authorList>
    </citation>
    <scope>NUCLEOTIDE SEQUENCE</scope>
    <source>
        <strain evidence="22">R07B-5</strain>
    </source>
</reference>
<feature type="domain" description="Glycosyltransferase subfamily 4-like N-terminal" evidence="21">
    <location>
        <begin position="62"/>
        <end position="219"/>
    </location>
</feature>
<keyword evidence="5" id="KW-0597">Phosphoprotein</keyword>
<evidence type="ECO:0000256" key="9">
    <source>
        <dbReference type="ARBA" id="ARBA00022824"/>
    </source>
</evidence>
<keyword evidence="10" id="KW-0735">Signal-anchor</keyword>
<comment type="similarity">
    <text evidence="18">Belongs to the glycosyltransferase group 1 family. Glycosyltransferase 33 subfamily.</text>
</comment>
<evidence type="ECO:0000256" key="14">
    <source>
        <dbReference type="ARBA" id="ARBA00031566"/>
    </source>
</evidence>
<dbReference type="SUPFAM" id="SSF53756">
    <property type="entry name" value="UDP-Glycosyltransferase/glycogen phosphorylase"/>
    <property type="match status" value="1"/>
</dbReference>
<evidence type="ECO:0000256" key="4">
    <source>
        <dbReference type="ARBA" id="ARBA00015841"/>
    </source>
</evidence>
<evidence type="ECO:0000313" key="23">
    <source>
        <dbReference type="Proteomes" id="UP001209878"/>
    </source>
</evidence>
<evidence type="ECO:0000256" key="17">
    <source>
        <dbReference type="ARBA" id="ARBA00056362"/>
    </source>
</evidence>
<comment type="catalytic activity">
    <reaction evidence="16">
        <text>an N,N'-diacetylchitobiosyl-diphospho-di-trans,poly-cis-dolichol + GDP-alpha-D-mannose = a beta-D-Man-(1-&gt;4)-beta-D-GlcNAc-(1-&gt;4)-alpha-D-GlcNAc-diphospho-di-trans,poly-cis-dolichol + GDP + H(+)</text>
        <dbReference type="Rhea" id="RHEA:13865"/>
        <dbReference type="Rhea" id="RHEA-COMP:19510"/>
        <dbReference type="Rhea" id="RHEA-COMP:19511"/>
        <dbReference type="ChEBI" id="CHEBI:15378"/>
        <dbReference type="ChEBI" id="CHEBI:57269"/>
        <dbReference type="ChEBI" id="CHEBI:57527"/>
        <dbReference type="ChEBI" id="CHEBI:58189"/>
        <dbReference type="ChEBI" id="CHEBI:58472"/>
        <dbReference type="EC" id="2.4.1.142"/>
    </reaction>
    <physiologicalReaction direction="left-to-right" evidence="16">
        <dbReference type="Rhea" id="RHEA:13866"/>
    </physiologicalReaction>
</comment>
<dbReference type="GO" id="GO:0004578">
    <property type="term" value="F:chitobiosyldiphosphodolichol beta-mannosyltransferase activity"/>
    <property type="evidence" value="ECO:0007669"/>
    <property type="project" value="UniProtKB-EC"/>
</dbReference>
<dbReference type="GO" id="GO:0005789">
    <property type="term" value="C:endoplasmic reticulum membrane"/>
    <property type="evidence" value="ECO:0007669"/>
    <property type="project" value="UniProtKB-SubCell"/>
</dbReference>
<evidence type="ECO:0000256" key="19">
    <source>
        <dbReference type="ARBA" id="ARBA00082785"/>
    </source>
</evidence>
<dbReference type="Pfam" id="PF13579">
    <property type="entry name" value="Glyco_trans_4_4"/>
    <property type="match status" value="1"/>
</dbReference>